<comment type="subcellular location">
    <subcellularLocation>
        <location evidence="1">Membrane</location>
    </subcellularLocation>
</comment>
<reference evidence="4 5" key="1">
    <citation type="journal article" date="2019" name="Nat. Med.">
        <title>A library of human gut bacterial isolates paired with longitudinal multiomics data enables mechanistic microbiome research.</title>
        <authorList>
            <person name="Poyet M."/>
            <person name="Groussin M."/>
            <person name="Gibbons S.M."/>
            <person name="Avila-Pacheco J."/>
            <person name="Jiang X."/>
            <person name="Kearney S.M."/>
            <person name="Perrotta A.R."/>
            <person name="Berdy B."/>
            <person name="Zhao S."/>
            <person name="Lieberman T.D."/>
            <person name="Swanson P.K."/>
            <person name="Smith M."/>
            <person name="Roesemann S."/>
            <person name="Alexander J.E."/>
            <person name="Rich S.A."/>
            <person name="Livny J."/>
            <person name="Vlamakis H."/>
            <person name="Clish C."/>
            <person name="Bullock K."/>
            <person name="Deik A."/>
            <person name="Scott J."/>
            <person name="Pierce K.A."/>
            <person name="Xavier R.J."/>
            <person name="Alm E.J."/>
        </authorList>
    </citation>
    <scope>NUCLEOTIDE SEQUENCE [LARGE SCALE GENOMIC DNA]</scope>
    <source>
        <strain evidence="4 5">BIOML-A198</strain>
    </source>
</reference>
<evidence type="ECO:0000313" key="5">
    <source>
        <dbReference type="Proteomes" id="UP000487649"/>
    </source>
</evidence>
<proteinExistence type="predicted"/>
<keyword evidence="2" id="KW-0472">Membrane</keyword>
<dbReference type="InterPro" id="IPR050491">
    <property type="entry name" value="AmpC-like"/>
</dbReference>
<keyword evidence="4" id="KW-0378">Hydrolase</keyword>
<protein>
    <submittedName>
        <fullName evidence="4">Serine hydrolase</fullName>
    </submittedName>
</protein>
<dbReference type="PANTHER" id="PTHR46825:SF11">
    <property type="entry name" value="PENICILLIN-BINDING PROTEIN 4"/>
    <property type="match status" value="1"/>
</dbReference>
<comment type="caution">
    <text evidence="4">The sequence shown here is derived from an EMBL/GenBank/DDBJ whole genome shotgun (WGS) entry which is preliminary data.</text>
</comment>
<evidence type="ECO:0000259" key="3">
    <source>
        <dbReference type="Pfam" id="PF00144"/>
    </source>
</evidence>
<dbReference type="SUPFAM" id="SSF56601">
    <property type="entry name" value="beta-lactamase/transpeptidase-like"/>
    <property type="match status" value="1"/>
</dbReference>
<evidence type="ECO:0000313" key="4">
    <source>
        <dbReference type="EMBL" id="MTK20575.1"/>
    </source>
</evidence>
<dbReference type="GO" id="GO:0016020">
    <property type="term" value="C:membrane"/>
    <property type="evidence" value="ECO:0007669"/>
    <property type="project" value="UniProtKB-SubCell"/>
</dbReference>
<organism evidence="4 5">
    <name type="scientific">Turicibacter sanguinis</name>
    <dbReference type="NCBI Taxonomy" id="154288"/>
    <lineage>
        <taxon>Bacteria</taxon>
        <taxon>Bacillati</taxon>
        <taxon>Bacillota</taxon>
        <taxon>Erysipelotrichia</taxon>
        <taxon>Erysipelotrichales</taxon>
        <taxon>Turicibacteraceae</taxon>
        <taxon>Turicibacter</taxon>
    </lineage>
</organism>
<dbReference type="Gene3D" id="3.40.710.10">
    <property type="entry name" value="DD-peptidase/beta-lactamase superfamily"/>
    <property type="match status" value="1"/>
</dbReference>
<dbReference type="RefSeq" id="WP_006784686.1">
    <property type="nucleotide sequence ID" value="NZ_CABJBH010000018.1"/>
</dbReference>
<dbReference type="PROSITE" id="PS51257">
    <property type="entry name" value="PROKAR_LIPOPROTEIN"/>
    <property type="match status" value="1"/>
</dbReference>
<dbReference type="InterPro" id="IPR001466">
    <property type="entry name" value="Beta-lactam-related"/>
</dbReference>
<gene>
    <name evidence="4" type="ORF">GMA92_03875</name>
</gene>
<dbReference type="AlphaFoldDB" id="A0A9X4XEU9"/>
<sequence>MNKRALAVAIVTALLSGCQKSGHEEFKMESSLEESDVIDIASQEETVEEEIVTEIISKDYETVAKSIDAYLQEQLFNGVALVSTGDDLILVKGYGLANVENHEPMTIDKKFQIASVSKSFVAVSILQLVESGQLTLEQTIDTYFPTLPHGEEITIHQLLTHTSALYSGDDLTNYNQATTLDQVIADAFKENNLYYEEPGVYAIYSNLGYDLLGAIIEQITGMSYADYVRLNILEPCEMTDSGLNMDAVPLDNMATAYNGNIAEGYNAKILNPSFGYASGGLHSTVMDLFKYDRALAKNELISEESFKMMSTPYSKIGNKDYGYGWYVDMYLENTISHPGNLIGWHSMLLHHKEDKVSVILLTNHDESDMNMAFTIARLVLTNLESQ</sequence>
<dbReference type="Pfam" id="PF00144">
    <property type="entry name" value="Beta-lactamase"/>
    <property type="match status" value="1"/>
</dbReference>
<dbReference type="Proteomes" id="UP000487649">
    <property type="component" value="Unassembled WGS sequence"/>
</dbReference>
<dbReference type="OrthoDB" id="9797709at2"/>
<dbReference type="PANTHER" id="PTHR46825">
    <property type="entry name" value="D-ALANYL-D-ALANINE-CARBOXYPEPTIDASE/ENDOPEPTIDASE AMPH"/>
    <property type="match status" value="1"/>
</dbReference>
<dbReference type="EMBL" id="WMQE01000006">
    <property type="protein sequence ID" value="MTK20575.1"/>
    <property type="molecule type" value="Genomic_DNA"/>
</dbReference>
<dbReference type="GO" id="GO:0016787">
    <property type="term" value="F:hydrolase activity"/>
    <property type="evidence" value="ECO:0007669"/>
    <property type="project" value="UniProtKB-KW"/>
</dbReference>
<name>A0A9X4XEU9_9FIRM</name>
<feature type="domain" description="Beta-lactamase-related" evidence="3">
    <location>
        <begin position="65"/>
        <end position="372"/>
    </location>
</feature>
<dbReference type="GeneID" id="60059766"/>
<evidence type="ECO:0000256" key="1">
    <source>
        <dbReference type="ARBA" id="ARBA00004370"/>
    </source>
</evidence>
<evidence type="ECO:0000256" key="2">
    <source>
        <dbReference type="ARBA" id="ARBA00023136"/>
    </source>
</evidence>
<accession>A0A9X4XEU9</accession>
<dbReference type="InterPro" id="IPR012338">
    <property type="entry name" value="Beta-lactam/transpept-like"/>
</dbReference>